<comment type="caution">
    <text evidence="2">The sequence shown here is derived from an EMBL/GenBank/DDBJ whole genome shotgun (WGS) entry which is preliminary data.</text>
</comment>
<dbReference type="PANTHER" id="PTHR45784">
    <property type="entry name" value="C-TYPE LECTIN DOMAIN FAMILY 20 MEMBER A-RELATED"/>
    <property type="match status" value="1"/>
</dbReference>
<gene>
    <name evidence="2" type="ORF">JOB18_028104</name>
</gene>
<dbReference type="EMBL" id="JAGKHQ010000020">
    <property type="protein sequence ID" value="KAG7479549.1"/>
    <property type="molecule type" value="Genomic_DNA"/>
</dbReference>
<dbReference type="AlphaFoldDB" id="A0AAV6Q0W5"/>
<organism evidence="2 3">
    <name type="scientific">Solea senegalensis</name>
    <name type="common">Senegalese sole</name>
    <dbReference type="NCBI Taxonomy" id="28829"/>
    <lineage>
        <taxon>Eukaryota</taxon>
        <taxon>Metazoa</taxon>
        <taxon>Chordata</taxon>
        <taxon>Craniata</taxon>
        <taxon>Vertebrata</taxon>
        <taxon>Euteleostomi</taxon>
        <taxon>Actinopterygii</taxon>
        <taxon>Neopterygii</taxon>
        <taxon>Teleostei</taxon>
        <taxon>Neoteleostei</taxon>
        <taxon>Acanthomorphata</taxon>
        <taxon>Carangaria</taxon>
        <taxon>Pleuronectiformes</taxon>
        <taxon>Pleuronectoidei</taxon>
        <taxon>Soleidae</taxon>
        <taxon>Solea</taxon>
    </lineage>
</organism>
<evidence type="ECO:0000313" key="2">
    <source>
        <dbReference type="EMBL" id="KAG7479549.1"/>
    </source>
</evidence>
<evidence type="ECO:0000313" key="3">
    <source>
        <dbReference type="Proteomes" id="UP000693946"/>
    </source>
</evidence>
<dbReference type="SMART" id="SM00034">
    <property type="entry name" value="CLECT"/>
    <property type="match status" value="1"/>
</dbReference>
<dbReference type="PROSITE" id="PS00615">
    <property type="entry name" value="C_TYPE_LECTIN_1"/>
    <property type="match status" value="2"/>
</dbReference>
<feature type="domain" description="C-type lectin" evidence="1">
    <location>
        <begin position="78"/>
        <end position="152"/>
    </location>
</feature>
<protein>
    <recommendedName>
        <fullName evidence="1">C-type lectin domain-containing protein</fullName>
    </recommendedName>
</protein>
<name>A0AAV6Q0W5_SOLSE</name>
<dbReference type="InterPro" id="IPR018378">
    <property type="entry name" value="C-type_lectin_CS"/>
</dbReference>
<proteinExistence type="predicted"/>
<dbReference type="Proteomes" id="UP000693946">
    <property type="component" value="Linkage Group LG8"/>
</dbReference>
<dbReference type="InterPro" id="IPR001304">
    <property type="entry name" value="C-type_lectin-like"/>
</dbReference>
<reference evidence="2 3" key="1">
    <citation type="journal article" date="2021" name="Sci. Rep.">
        <title>Chromosome anchoring in Senegalese sole (Solea senegalensis) reveals sex-associated markers and genome rearrangements in flatfish.</title>
        <authorList>
            <person name="Guerrero-Cozar I."/>
            <person name="Gomez-Garrido J."/>
            <person name="Berbel C."/>
            <person name="Martinez-Blanch J.F."/>
            <person name="Alioto T."/>
            <person name="Claros M.G."/>
            <person name="Gagnaire P.A."/>
            <person name="Manchado M."/>
        </authorList>
    </citation>
    <scope>NUCLEOTIDE SEQUENCE [LARGE SCALE GENOMIC DNA]</scope>
    <source>
        <strain evidence="2">Sse05_10M</strain>
    </source>
</reference>
<dbReference type="PROSITE" id="PS50041">
    <property type="entry name" value="C_TYPE_LECTIN_2"/>
    <property type="match status" value="2"/>
</dbReference>
<sequence>MPASPCRYNPGPGAGILGPQTFCISGNDTFTAIIRPPASQLRDGLSCDVDAVVCWVEPQLLLSPTYVLPEPTIPDRSWFGLFDDPKSWQENLGNESNSWRWSVTGETGKTTFKAWASGEPSYSNGNEVCVIMNPDGTWADTNCLIGYTFVCYTVTNQSEKVYHFIPTGKSWNSAQEYCRQHYTDLAMIETTEENALVFSKTGGQTSWLGLYRVPWTWSDGSHSSFKYWEYDQPNNYYLEPEHCAGFLLGSRRWHDAPCNMSLPFICHRVTTLKTTVGMQIRTDADMTDPAVMEHFLQQIHIRLTNLGFTDFKLQISKRKKDLTDRSLFK</sequence>
<accession>A0AAV6Q0W5</accession>
<dbReference type="Pfam" id="PF00059">
    <property type="entry name" value="Lectin_C"/>
    <property type="match status" value="2"/>
</dbReference>
<evidence type="ECO:0000259" key="1">
    <source>
        <dbReference type="PROSITE" id="PS50041"/>
    </source>
</evidence>
<keyword evidence="3" id="KW-1185">Reference proteome</keyword>
<feature type="domain" description="C-type lectin" evidence="1">
    <location>
        <begin position="157"/>
        <end position="267"/>
    </location>
</feature>
<dbReference type="PANTHER" id="PTHR45784:SF3">
    <property type="entry name" value="C-TYPE LECTIN DOMAIN FAMILY 4 MEMBER K-LIKE-RELATED"/>
    <property type="match status" value="1"/>
</dbReference>